<dbReference type="AlphaFoldDB" id="A0A0F9KC78"/>
<accession>A0A0F9KC78</accession>
<reference evidence="1" key="1">
    <citation type="journal article" date="2015" name="Nature">
        <title>Complex archaea that bridge the gap between prokaryotes and eukaryotes.</title>
        <authorList>
            <person name="Spang A."/>
            <person name="Saw J.H."/>
            <person name="Jorgensen S.L."/>
            <person name="Zaremba-Niedzwiedzka K."/>
            <person name="Martijn J."/>
            <person name="Lind A.E."/>
            <person name="van Eijk R."/>
            <person name="Schleper C."/>
            <person name="Guy L."/>
            <person name="Ettema T.J."/>
        </authorList>
    </citation>
    <scope>NUCLEOTIDE SEQUENCE</scope>
</reference>
<proteinExistence type="predicted"/>
<comment type="caution">
    <text evidence="1">The sequence shown here is derived from an EMBL/GenBank/DDBJ whole genome shotgun (WGS) entry which is preliminary data.</text>
</comment>
<dbReference type="EMBL" id="LAZR01008290">
    <property type="protein sequence ID" value="KKM79764.1"/>
    <property type="molecule type" value="Genomic_DNA"/>
</dbReference>
<gene>
    <name evidence="1" type="ORF">LCGC14_1346680</name>
</gene>
<protein>
    <submittedName>
        <fullName evidence="1">Uncharacterized protein</fullName>
    </submittedName>
</protein>
<name>A0A0F9KC78_9ZZZZ</name>
<organism evidence="1">
    <name type="scientific">marine sediment metagenome</name>
    <dbReference type="NCBI Taxonomy" id="412755"/>
    <lineage>
        <taxon>unclassified sequences</taxon>
        <taxon>metagenomes</taxon>
        <taxon>ecological metagenomes</taxon>
    </lineage>
</organism>
<evidence type="ECO:0000313" key="1">
    <source>
        <dbReference type="EMBL" id="KKM79764.1"/>
    </source>
</evidence>
<sequence>MITVAGKELSEETVKKACEKYGISFKKKPVFETVLLCHLRVGINVDYNPSLPIALGWHGVDASTLNCKISIEEAKHHIAVLTSVISFAEAHRDDKN</sequence>